<dbReference type="OrthoDB" id="1936969at2759"/>
<evidence type="ECO:0008006" key="4">
    <source>
        <dbReference type="Google" id="ProtNLM"/>
    </source>
</evidence>
<evidence type="ECO:0000313" key="2">
    <source>
        <dbReference type="EMBL" id="KAF5740119.1"/>
    </source>
</evidence>
<evidence type="ECO:0000313" key="3">
    <source>
        <dbReference type="Proteomes" id="UP000593562"/>
    </source>
</evidence>
<keyword evidence="1" id="KW-0472">Membrane</keyword>
<gene>
    <name evidence="2" type="ORF">HS088_TW11G00184</name>
</gene>
<feature type="transmembrane region" description="Helical" evidence="1">
    <location>
        <begin position="12"/>
        <end position="37"/>
    </location>
</feature>
<dbReference type="PROSITE" id="PS51257">
    <property type="entry name" value="PROKAR_LIPOPROTEIN"/>
    <property type="match status" value="1"/>
</dbReference>
<protein>
    <recommendedName>
        <fullName evidence="4">Hydroxyproline-rich glycoprotein family protein</fullName>
    </recommendedName>
</protein>
<keyword evidence="1" id="KW-0812">Transmembrane</keyword>
<dbReference type="EMBL" id="JAAARO010000011">
    <property type="protein sequence ID" value="KAF5740119.1"/>
    <property type="molecule type" value="Genomic_DNA"/>
</dbReference>
<comment type="caution">
    <text evidence="2">The sequence shown here is derived from an EMBL/GenBank/DDBJ whole genome shotgun (WGS) entry which is preliminary data.</text>
</comment>
<reference evidence="2 3" key="1">
    <citation type="journal article" date="2020" name="Nat. Commun.">
        <title>Genome of Tripterygium wilfordii and identification of cytochrome P450 involved in triptolide biosynthesis.</title>
        <authorList>
            <person name="Tu L."/>
            <person name="Su P."/>
            <person name="Zhang Z."/>
            <person name="Gao L."/>
            <person name="Wang J."/>
            <person name="Hu T."/>
            <person name="Zhou J."/>
            <person name="Zhang Y."/>
            <person name="Zhao Y."/>
            <person name="Liu Y."/>
            <person name="Song Y."/>
            <person name="Tong Y."/>
            <person name="Lu Y."/>
            <person name="Yang J."/>
            <person name="Xu C."/>
            <person name="Jia M."/>
            <person name="Peters R.J."/>
            <person name="Huang L."/>
            <person name="Gao W."/>
        </authorList>
    </citation>
    <scope>NUCLEOTIDE SEQUENCE [LARGE SCALE GENOMIC DNA]</scope>
    <source>
        <strain evidence="3">cv. XIE 37</strain>
        <tissue evidence="2">Leaf</tissue>
    </source>
</reference>
<keyword evidence="3" id="KW-1185">Reference proteome</keyword>
<organism evidence="2 3">
    <name type="scientific">Tripterygium wilfordii</name>
    <name type="common">Thunder God vine</name>
    <dbReference type="NCBI Taxonomy" id="458696"/>
    <lineage>
        <taxon>Eukaryota</taxon>
        <taxon>Viridiplantae</taxon>
        <taxon>Streptophyta</taxon>
        <taxon>Embryophyta</taxon>
        <taxon>Tracheophyta</taxon>
        <taxon>Spermatophyta</taxon>
        <taxon>Magnoliopsida</taxon>
        <taxon>eudicotyledons</taxon>
        <taxon>Gunneridae</taxon>
        <taxon>Pentapetalae</taxon>
        <taxon>rosids</taxon>
        <taxon>fabids</taxon>
        <taxon>Celastrales</taxon>
        <taxon>Celastraceae</taxon>
        <taxon>Tripterygium</taxon>
    </lineage>
</organism>
<accession>A0A7J7D1K8</accession>
<dbReference type="PANTHER" id="PTHR34291">
    <property type="entry name" value="HYDROXYPROLINE-RICH GLYCOPROTEIN FAMILY PROTEIN"/>
    <property type="match status" value="1"/>
</dbReference>
<name>A0A7J7D1K8_TRIWF</name>
<evidence type="ECO:0000256" key="1">
    <source>
        <dbReference type="SAM" id="Phobius"/>
    </source>
</evidence>
<dbReference type="InParanoid" id="A0A7J7D1K8"/>
<proteinExistence type="predicted"/>
<dbReference type="PANTHER" id="PTHR34291:SF7">
    <property type="entry name" value="PROTEIN, PUTATIVE-RELATED"/>
    <property type="match status" value="1"/>
</dbReference>
<dbReference type="AlphaFoldDB" id="A0A7J7D1K8"/>
<dbReference type="InterPro" id="IPR037699">
    <property type="entry name" value="At5g65660-like"/>
</dbReference>
<keyword evidence="1" id="KW-1133">Transmembrane helix</keyword>
<sequence>MEREEGDRAFIGFPFGLALLLVMLIGMSCFLTCCLYWEKIRSLFQSDDNNDDQTEFARNEITLSPKPKQDRAQNMSLPVLMPGDQIPKFIALACPSKPSVLPEMEVHEPHSMLMSTIKLAHH</sequence>
<dbReference type="Proteomes" id="UP000593562">
    <property type="component" value="Unassembled WGS sequence"/>
</dbReference>